<sequence>MDDLCRSIQFPALNTLLGVEHILICLPPCGHFLFSLYFAWWNGRILRAVLLSTRDSPQSTRFASGGIPYAILSALAFPSKISRIFCDSIMNIEVGLLLGKNTGPLVAACPRHPTCYKWYEFYHRNFSTSFKNRALNLKNLLLFSVKYSV</sequence>
<comment type="caution">
    <text evidence="1">The sequence shown here is derived from an EMBL/GenBank/DDBJ whole genome shotgun (WGS) entry which is preliminary data.</text>
</comment>
<gene>
    <name evidence="1" type="ORF">AVEN_222350_1</name>
</gene>
<protein>
    <submittedName>
        <fullName evidence="1">Uncharacterized protein</fullName>
    </submittedName>
</protein>
<keyword evidence="2" id="KW-1185">Reference proteome</keyword>
<evidence type="ECO:0000313" key="2">
    <source>
        <dbReference type="Proteomes" id="UP000499080"/>
    </source>
</evidence>
<dbReference type="EMBL" id="BGPR01295583">
    <property type="protein sequence ID" value="GBN55197.1"/>
    <property type="molecule type" value="Genomic_DNA"/>
</dbReference>
<organism evidence="1 2">
    <name type="scientific">Araneus ventricosus</name>
    <name type="common">Orbweaver spider</name>
    <name type="synonym">Epeira ventricosa</name>
    <dbReference type="NCBI Taxonomy" id="182803"/>
    <lineage>
        <taxon>Eukaryota</taxon>
        <taxon>Metazoa</taxon>
        <taxon>Ecdysozoa</taxon>
        <taxon>Arthropoda</taxon>
        <taxon>Chelicerata</taxon>
        <taxon>Arachnida</taxon>
        <taxon>Araneae</taxon>
        <taxon>Araneomorphae</taxon>
        <taxon>Entelegynae</taxon>
        <taxon>Araneoidea</taxon>
        <taxon>Araneidae</taxon>
        <taxon>Araneus</taxon>
    </lineage>
</organism>
<evidence type="ECO:0000313" key="1">
    <source>
        <dbReference type="EMBL" id="GBN55197.1"/>
    </source>
</evidence>
<name>A0A4Y2PY64_ARAVE</name>
<proteinExistence type="predicted"/>
<dbReference type="Proteomes" id="UP000499080">
    <property type="component" value="Unassembled WGS sequence"/>
</dbReference>
<accession>A0A4Y2PY64</accession>
<dbReference type="AlphaFoldDB" id="A0A4Y2PY64"/>
<reference evidence="1 2" key="1">
    <citation type="journal article" date="2019" name="Sci. Rep.">
        <title>Orb-weaving spider Araneus ventricosus genome elucidates the spidroin gene catalogue.</title>
        <authorList>
            <person name="Kono N."/>
            <person name="Nakamura H."/>
            <person name="Ohtoshi R."/>
            <person name="Moran D.A.P."/>
            <person name="Shinohara A."/>
            <person name="Yoshida Y."/>
            <person name="Fujiwara M."/>
            <person name="Mori M."/>
            <person name="Tomita M."/>
            <person name="Arakawa K."/>
        </authorList>
    </citation>
    <scope>NUCLEOTIDE SEQUENCE [LARGE SCALE GENOMIC DNA]</scope>
</reference>